<organism evidence="3 4">
    <name type="scientific">Hymenobacter rigui</name>
    <dbReference type="NCBI Taxonomy" id="334424"/>
    <lineage>
        <taxon>Bacteria</taxon>
        <taxon>Pseudomonadati</taxon>
        <taxon>Bacteroidota</taxon>
        <taxon>Cytophagia</taxon>
        <taxon>Cytophagales</taxon>
        <taxon>Hymenobacteraceae</taxon>
        <taxon>Hymenobacter</taxon>
    </lineage>
</organism>
<evidence type="ECO:0000256" key="1">
    <source>
        <dbReference type="SAM" id="MobiDB-lite"/>
    </source>
</evidence>
<accession>A0A3R9PFW8</accession>
<feature type="signal peptide" evidence="2">
    <location>
        <begin position="1"/>
        <end position="22"/>
    </location>
</feature>
<dbReference type="EMBL" id="RWIT01000001">
    <property type="protein sequence ID" value="RSK51152.1"/>
    <property type="molecule type" value="Genomic_DNA"/>
</dbReference>
<evidence type="ECO:0000313" key="3">
    <source>
        <dbReference type="EMBL" id="RSK51152.1"/>
    </source>
</evidence>
<feature type="compositionally biased region" description="Basic and acidic residues" evidence="1">
    <location>
        <begin position="74"/>
        <end position="91"/>
    </location>
</feature>
<sequence length="91" mass="9334">MKTLISFRPLAMAVLLAGTVSACNTGTGNGDTNVERGAEKSLDPATHQNASVAADSAASGLSRDTSTGPTGRQQYEKAADTKDRNHDGIAD</sequence>
<dbReference type="OrthoDB" id="886878at2"/>
<evidence type="ECO:0000256" key="2">
    <source>
        <dbReference type="SAM" id="SignalP"/>
    </source>
</evidence>
<keyword evidence="2" id="KW-0732">Signal</keyword>
<dbReference type="Proteomes" id="UP000273500">
    <property type="component" value="Unassembled WGS sequence"/>
</dbReference>
<keyword evidence="4" id="KW-1185">Reference proteome</keyword>
<protein>
    <recommendedName>
        <fullName evidence="5">Entericidin</fullName>
    </recommendedName>
</protein>
<name>A0A3R9PFW8_9BACT</name>
<dbReference type="PROSITE" id="PS51257">
    <property type="entry name" value="PROKAR_LIPOPROTEIN"/>
    <property type="match status" value="1"/>
</dbReference>
<feature type="chain" id="PRO_5018684309" description="Entericidin" evidence="2">
    <location>
        <begin position="23"/>
        <end position="91"/>
    </location>
</feature>
<reference evidence="3 4" key="1">
    <citation type="submission" date="2018-12" db="EMBL/GenBank/DDBJ databases">
        <authorList>
            <person name="Feng G."/>
            <person name="Zhu H."/>
        </authorList>
    </citation>
    <scope>NUCLEOTIDE SEQUENCE [LARGE SCALE GENOMIC DNA]</scope>
    <source>
        <strain evidence="3 4">KCTC 12533</strain>
    </source>
</reference>
<proteinExistence type="predicted"/>
<feature type="compositionally biased region" description="Basic and acidic residues" evidence="1">
    <location>
        <begin position="33"/>
        <end position="42"/>
    </location>
</feature>
<evidence type="ECO:0008006" key="5">
    <source>
        <dbReference type="Google" id="ProtNLM"/>
    </source>
</evidence>
<feature type="compositionally biased region" description="Polar residues" evidence="1">
    <location>
        <begin position="62"/>
        <end position="73"/>
    </location>
</feature>
<evidence type="ECO:0000313" key="4">
    <source>
        <dbReference type="Proteomes" id="UP000273500"/>
    </source>
</evidence>
<gene>
    <name evidence="3" type="ORF">EI291_02225</name>
</gene>
<dbReference type="RefSeq" id="WP_125417630.1">
    <property type="nucleotide sequence ID" value="NZ_RWIT01000001.1"/>
</dbReference>
<feature type="compositionally biased region" description="Polar residues" evidence="1">
    <location>
        <begin position="23"/>
        <end position="32"/>
    </location>
</feature>
<dbReference type="AlphaFoldDB" id="A0A3R9PFW8"/>
<comment type="caution">
    <text evidence="3">The sequence shown here is derived from an EMBL/GenBank/DDBJ whole genome shotgun (WGS) entry which is preliminary data.</text>
</comment>
<feature type="region of interest" description="Disordered" evidence="1">
    <location>
        <begin position="23"/>
        <end position="91"/>
    </location>
</feature>